<name>A0ACC0UYR1_9HYPO</name>
<organism evidence="1 2">
    <name type="scientific">Trichothecium roseum</name>
    <dbReference type="NCBI Taxonomy" id="47278"/>
    <lineage>
        <taxon>Eukaryota</taxon>
        <taxon>Fungi</taxon>
        <taxon>Dikarya</taxon>
        <taxon>Ascomycota</taxon>
        <taxon>Pezizomycotina</taxon>
        <taxon>Sordariomycetes</taxon>
        <taxon>Hypocreomycetidae</taxon>
        <taxon>Hypocreales</taxon>
        <taxon>Hypocreales incertae sedis</taxon>
        <taxon>Trichothecium</taxon>
    </lineage>
</organism>
<keyword evidence="2" id="KW-1185">Reference proteome</keyword>
<evidence type="ECO:0000313" key="1">
    <source>
        <dbReference type="EMBL" id="KAI9899278.1"/>
    </source>
</evidence>
<sequence length="380" mass="42655">MVACVHVPVTLPQNGEPTKTILSAIIGTFIKGWSVIDPEALTTRHGAGHTDAHCFVERPEIPHGASTREPSKVFIKFHKGGDPGVEAFKHLVPTKSAEAEFSRRFGQTGYGPRVIGFFQTVDGTRGRIDQLVAGRRLKSEDAEVEDIRADIAKAHAVLHALHGTGLPGNSVDAYYEAVIGGLKKYRGMEKLKRLAREGGVVIDELVDYDFASKIAQVVARMRSIRAKEGWCVHDVQFGNVIVRDRPEETGSTIALIDFEFVFRNYRAFDIGGHWFQKMFRWDDEASKIVNCRPFTDEEKRHFCQVYAQKWNEVTGDCDTAEQVFAEASLGYALALSFDIHFMLMAMDEDDNRDPLDALGLKRLFDEFVKQYAWLGFETHG</sequence>
<protein>
    <submittedName>
        <fullName evidence="1">Uncharacterized protein</fullName>
    </submittedName>
</protein>
<evidence type="ECO:0000313" key="2">
    <source>
        <dbReference type="Proteomes" id="UP001163324"/>
    </source>
</evidence>
<accession>A0ACC0UYR1</accession>
<proteinExistence type="predicted"/>
<dbReference type="Proteomes" id="UP001163324">
    <property type="component" value="Chromosome 5"/>
</dbReference>
<gene>
    <name evidence="1" type="ORF">N3K66_005739</name>
</gene>
<reference evidence="1" key="1">
    <citation type="submission" date="2022-10" db="EMBL/GenBank/DDBJ databases">
        <title>Complete Genome of Trichothecium roseum strain YXFP-22015, a Plant Pathogen Isolated from Citrus.</title>
        <authorList>
            <person name="Wang Y."/>
            <person name="Zhu L."/>
        </authorList>
    </citation>
    <scope>NUCLEOTIDE SEQUENCE</scope>
    <source>
        <strain evidence="1">YXFP-22015</strain>
    </source>
</reference>
<comment type="caution">
    <text evidence="1">The sequence shown here is derived from an EMBL/GenBank/DDBJ whole genome shotgun (WGS) entry which is preliminary data.</text>
</comment>
<dbReference type="EMBL" id="CM047944">
    <property type="protein sequence ID" value="KAI9899278.1"/>
    <property type="molecule type" value="Genomic_DNA"/>
</dbReference>